<dbReference type="SUPFAM" id="SSF50249">
    <property type="entry name" value="Nucleic acid-binding proteins"/>
    <property type="match status" value="1"/>
</dbReference>
<dbReference type="GO" id="GO:0006421">
    <property type="term" value="P:asparaginyl-tRNA aminoacylation"/>
    <property type="evidence" value="ECO:0007669"/>
    <property type="project" value="InterPro"/>
</dbReference>
<dbReference type="NCBIfam" id="TIGR00457">
    <property type="entry name" value="asnS"/>
    <property type="match status" value="1"/>
</dbReference>
<dbReference type="Gene3D" id="3.30.930.10">
    <property type="entry name" value="Bira Bifunctional Protein, Domain 2"/>
    <property type="match status" value="1"/>
</dbReference>
<dbReference type="InterPro" id="IPR045864">
    <property type="entry name" value="aa-tRNA-synth_II/BPL/LPL"/>
</dbReference>
<dbReference type="STRING" id="1037660.A0A066VPF4"/>
<dbReference type="OrthoDB" id="1931232at2759"/>
<evidence type="ECO:0000256" key="6">
    <source>
        <dbReference type="ARBA" id="ARBA00022917"/>
    </source>
</evidence>
<evidence type="ECO:0000256" key="3">
    <source>
        <dbReference type="ARBA" id="ARBA00022598"/>
    </source>
</evidence>
<dbReference type="RefSeq" id="XP_013242345.1">
    <property type="nucleotide sequence ID" value="XM_013386891.1"/>
</dbReference>
<dbReference type="GO" id="GO:0004816">
    <property type="term" value="F:asparagine-tRNA ligase activity"/>
    <property type="evidence" value="ECO:0007669"/>
    <property type="project" value="UniProtKB-EC"/>
</dbReference>
<protein>
    <recommendedName>
        <fullName evidence="2">asparagine--tRNA ligase</fullName>
        <ecNumber evidence="2">6.1.1.22</ecNumber>
    </recommendedName>
</protein>
<dbReference type="HOGENOM" id="CLU_004553_2_0_1"/>
<evidence type="ECO:0000256" key="4">
    <source>
        <dbReference type="ARBA" id="ARBA00022741"/>
    </source>
</evidence>
<dbReference type="InterPro" id="IPR002312">
    <property type="entry name" value="Asp/Asn-tRNA-synth_IIb"/>
</dbReference>
<evidence type="ECO:0000313" key="9">
    <source>
        <dbReference type="EMBL" id="KDN43326.1"/>
    </source>
</evidence>
<evidence type="ECO:0000256" key="5">
    <source>
        <dbReference type="ARBA" id="ARBA00022840"/>
    </source>
</evidence>
<keyword evidence="4" id="KW-0547">Nucleotide-binding</keyword>
<dbReference type="InterPro" id="IPR004522">
    <property type="entry name" value="Asn-tRNA-ligase"/>
</dbReference>
<evidence type="ECO:0000259" key="8">
    <source>
        <dbReference type="PROSITE" id="PS50862"/>
    </source>
</evidence>
<dbReference type="EC" id="6.1.1.22" evidence="2"/>
<organism evidence="9 10">
    <name type="scientific">Tilletiaria anomala (strain ATCC 24038 / CBS 436.72 / UBC 951)</name>
    <dbReference type="NCBI Taxonomy" id="1037660"/>
    <lineage>
        <taxon>Eukaryota</taxon>
        <taxon>Fungi</taxon>
        <taxon>Dikarya</taxon>
        <taxon>Basidiomycota</taxon>
        <taxon>Ustilaginomycotina</taxon>
        <taxon>Exobasidiomycetes</taxon>
        <taxon>Georgefischeriales</taxon>
        <taxon>Tilletiariaceae</taxon>
        <taxon>Tilletiaria</taxon>
    </lineage>
</organism>
<proteinExistence type="inferred from homology"/>
<feature type="domain" description="Aminoacyl-transfer RNA synthetases class-II family profile" evidence="8">
    <location>
        <begin position="203"/>
        <end position="538"/>
    </location>
</feature>
<dbReference type="AlphaFoldDB" id="A0A066VPF4"/>
<dbReference type="GO" id="GO:0003676">
    <property type="term" value="F:nucleic acid binding"/>
    <property type="evidence" value="ECO:0007669"/>
    <property type="project" value="InterPro"/>
</dbReference>
<keyword evidence="10" id="KW-1185">Reference proteome</keyword>
<dbReference type="FunCoup" id="A0A066VPF4">
    <property type="interactions" value="341"/>
</dbReference>
<evidence type="ECO:0000256" key="1">
    <source>
        <dbReference type="ARBA" id="ARBA00008226"/>
    </source>
</evidence>
<dbReference type="Gene3D" id="2.40.50.140">
    <property type="entry name" value="Nucleic acid-binding proteins"/>
    <property type="match status" value="1"/>
</dbReference>
<dbReference type="Pfam" id="PF01336">
    <property type="entry name" value="tRNA_anti-codon"/>
    <property type="match status" value="1"/>
</dbReference>
<dbReference type="OMA" id="PEMAFYD"/>
<dbReference type="SUPFAM" id="SSF55681">
    <property type="entry name" value="Class II aaRS and biotin synthetases"/>
    <property type="match status" value="1"/>
</dbReference>
<evidence type="ECO:0000256" key="7">
    <source>
        <dbReference type="ARBA" id="ARBA00023146"/>
    </source>
</evidence>
<keyword evidence="7 9" id="KW-0030">Aminoacyl-tRNA synthetase</keyword>
<dbReference type="EMBL" id="JMSN01000062">
    <property type="protein sequence ID" value="KDN43326.1"/>
    <property type="molecule type" value="Genomic_DNA"/>
</dbReference>
<keyword evidence="3" id="KW-0436">Ligase</keyword>
<dbReference type="GO" id="GO:0005524">
    <property type="term" value="F:ATP binding"/>
    <property type="evidence" value="ECO:0007669"/>
    <property type="project" value="UniProtKB-KW"/>
</dbReference>
<dbReference type="InterPro" id="IPR012340">
    <property type="entry name" value="NA-bd_OB-fold"/>
</dbReference>
<comment type="caution">
    <text evidence="9">The sequence shown here is derived from an EMBL/GenBank/DDBJ whole genome shotgun (WGS) entry which is preliminary data.</text>
</comment>
<dbReference type="InParanoid" id="A0A066VPF4"/>
<name>A0A066VPF4_TILAU</name>
<gene>
    <name evidence="9" type="ORF">K437DRAFT_248525</name>
</gene>
<comment type="similarity">
    <text evidence="1">Belongs to the class-II aminoacyl-tRNA synthetase family.</text>
</comment>
<accession>A0A066VPF4</accession>
<keyword evidence="6" id="KW-0648">Protein biosynthesis</keyword>
<dbReference type="Pfam" id="PF00152">
    <property type="entry name" value="tRNA-synt_2"/>
    <property type="match status" value="1"/>
</dbReference>
<dbReference type="PRINTS" id="PR01042">
    <property type="entry name" value="TRNASYNTHASP"/>
</dbReference>
<evidence type="ECO:0000256" key="2">
    <source>
        <dbReference type="ARBA" id="ARBA00012816"/>
    </source>
</evidence>
<dbReference type="PANTHER" id="PTHR22594">
    <property type="entry name" value="ASPARTYL/LYSYL-TRNA SYNTHETASE"/>
    <property type="match status" value="1"/>
</dbReference>
<dbReference type="InterPro" id="IPR004365">
    <property type="entry name" value="NA-bd_OB_tRNA"/>
</dbReference>
<reference evidence="9 10" key="1">
    <citation type="submission" date="2014-05" db="EMBL/GenBank/DDBJ databases">
        <title>Draft genome sequence of a rare smut relative, Tilletiaria anomala UBC 951.</title>
        <authorList>
            <consortium name="DOE Joint Genome Institute"/>
            <person name="Toome M."/>
            <person name="Kuo A."/>
            <person name="Henrissat B."/>
            <person name="Lipzen A."/>
            <person name="Tritt A."/>
            <person name="Yoshinaga Y."/>
            <person name="Zane M."/>
            <person name="Barry K."/>
            <person name="Grigoriev I.V."/>
            <person name="Spatafora J.W."/>
            <person name="Aimea M.C."/>
        </authorList>
    </citation>
    <scope>NUCLEOTIDE SEQUENCE [LARGE SCALE GENOMIC DNA]</scope>
    <source>
        <strain evidence="9 10">UBC 951</strain>
    </source>
</reference>
<keyword evidence="5" id="KW-0067">ATP-binding</keyword>
<dbReference type="PROSITE" id="PS50862">
    <property type="entry name" value="AA_TRNA_LIGASE_II"/>
    <property type="match status" value="1"/>
</dbReference>
<dbReference type="GeneID" id="25263303"/>
<dbReference type="InterPro" id="IPR006195">
    <property type="entry name" value="aa-tRNA-synth_II"/>
</dbReference>
<sequence length="548" mass="59715">MAARHEALKPFLRGQWSASARRTASIRPGPAILSSLRNAHAFTTAPDQSQQRSIRLPRTLRQAVDQVEQGRHSGEEQEITVKGWIKSVRKHAKITFIDLDDGTLLGGQTLQTVLKGSAKDVIDATWTVGAAVQLVGTLISARPSQGSPGPSSKPKLIELVVSEGRLLAPCDSAVYPLNTFPSVETLRQAAHLRFRRSRDAAVLRARDRIEAGIAQWFTRNDFTKVTAPVITSSDCEGAGEVFQVIADAELADSRELGRAPSYAFWSGSPAYLTVSSQLHLEALSLALSRVWSFTPAFRAEHSATNRHLAEFRMCEAEMAFTDSLGDVLDCVQGVVEAAVRSAVLANGTHAAHPDAATLFDRDDFGAHLRALVQSGDDSAPWPRISYTEAVDRVNRHFNTSSLSWGDSLSSEQERWLASEIGQGPLFVTDYPASMKPFYMRLNDAKAAGATGPTVACFDLLIPGLGELAGGSLREEREEVLLEQMRGKGLVSASTQEHLRWYAQDLRRYGGVAHGGFGIGVERLVSWITATDNVRDCVPFARTQGPVRF</sequence>
<dbReference type="InterPro" id="IPR004364">
    <property type="entry name" value="Aa-tRNA-synt_II"/>
</dbReference>
<evidence type="ECO:0000313" key="10">
    <source>
        <dbReference type="Proteomes" id="UP000027361"/>
    </source>
</evidence>
<dbReference type="GO" id="GO:0005739">
    <property type="term" value="C:mitochondrion"/>
    <property type="evidence" value="ECO:0007669"/>
    <property type="project" value="TreeGrafter"/>
</dbReference>
<dbReference type="PANTHER" id="PTHR22594:SF34">
    <property type="entry name" value="ASPARAGINE--TRNA LIGASE, MITOCHONDRIAL-RELATED"/>
    <property type="match status" value="1"/>
</dbReference>
<dbReference type="Proteomes" id="UP000027361">
    <property type="component" value="Unassembled WGS sequence"/>
</dbReference>